<keyword evidence="3" id="KW-0285">Flavoprotein</keyword>
<dbReference type="InterPro" id="IPR029041">
    <property type="entry name" value="FAD-linked_oxidoreductase-like"/>
</dbReference>
<proteinExistence type="predicted"/>
<protein>
    <recommendedName>
        <fullName evidence="8">Methylenetetrahydrofolate reductase (NAD(P)H)</fullName>
    </recommendedName>
</protein>
<name>A0A7S3VSD9_DUNTE</name>
<dbReference type="AlphaFoldDB" id="A0A7S3VSD9"/>
<evidence type="ECO:0000256" key="6">
    <source>
        <dbReference type="RuleBase" id="RU004254"/>
    </source>
</evidence>
<evidence type="ECO:0008006" key="8">
    <source>
        <dbReference type="Google" id="ProtNLM"/>
    </source>
</evidence>
<evidence type="ECO:0000256" key="5">
    <source>
        <dbReference type="ARBA" id="ARBA00023002"/>
    </source>
</evidence>
<accession>A0A7S3VSD9</accession>
<evidence type="ECO:0000256" key="3">
    <source>
        <dbReference type="ARBA" id="ARBA00022630"/>
    </source>
</evidence>
<dbReference type="GO" id="GO:0004489">
    <property type="term" value="F:methylenetetrahydrofolate reductase [NAD(P)H] activity"/>
    <property type="evidence" value="ECO:0007669"/>
    <property type="project" value="InterPro"/>
</dbReference>
<dbReference type="InterPro" id="IPR003171">
    <property type="entry name" value="Mehydrof_redctse-like"/>
</dbReference>
<dbReference type="GO" id="GO:0035999">
    <property type="term" value="P:tetrahydrofolate interconversion"/>
    <property type="evidence" value="ECO:0007669"/>
    <property type="project" value="UniProtKB-UniPathway"/>
</dbReference>
<organism evidence="7">
    <name type="scientific">Dunaliella tertiolecta</name>
    <name type="common">Green alga</name>
    <dbReference type="NCBI Taxonomy" id="3047"/>
    <lineage>
        <taxon>Eukaryota</taxon>
        <taxon>Viridiplantae</taxon>
        <taxon>Chlorophyta</taxon>
        <taxon>core chlorophytes</taxon>
        <taxon>Chlorophyceae</taxon>
        <taxon>CS clade</taxon>
        <taxon>Chlamydomonadales</taxon>
        <taxon>Dunaliellaceae</taxon>
        <taxon>Dunaliella</taxon>
    </lineage>
</organism>
<keyword evidence="4" id="KW-0274">FAD</keyword>
<dbReference type="Pfam" id="PF02219">
    <property type="entry name" value="MTHFR"/>
    <property type="match status" value="1"/>
</dbReference>
<dbReference type="Gene3D" id="3.20.20.220">
    <property type="match status" value="1"/>
</dbReference>
<dbReference type="SUPFAM" id="SSF51730">
    <property type="entry name" value="FAD-linked oxidoreductase"/>
    <property type="match status" value="1"/>
</dbReference>
<dbReference type="EMBL" id="HBIP01030496">
    <property type="protein sequence ID" value="CAE0503428.1"/>
    <property type="molecule type" value="Transcribed_RNA"/>
</dbReference>
<reference evidence="7" key="1">
    <citation type="submission" date="2021-01" db="EMBL/GenBank/DDBJ databases">
        <authorList>
            <person name="Corre E."/>
            <person name="Pelletier E."/>
            <person name="Niang G."/>
            <person name="Scheremetjew M."/>
            <person name="Finn R."/>
            <person name="Kale V."/>
            <person name="Holt S."/>
            <person name="Cochrane G."/>
            <person name="Meng A."/>
            <person name="Brown T."/>
            <person name="Cohen L."/>
        </authorList>
    </citation>
    <scope>NUCLEOTIDE SEQUENCE</scope>
    <source>
        <strain evidence="7">CCMP1320</strain>
    </source>
</reference>
<comment type="cofactor">
    <cofactor evidence="1">
        <name>FAD</name>
        <dbReference type="ChEBI" id="CHEBI:57692"/>
    </cofactor>
</comment>
<evidence type="ECO:0000313" key="7">
    <source>
        <dbReference type="EMBL" id="CAE0503428.1"/>
    </source>
</evidence>
<comment type="pathway">
    <text evidence="2 6">One-carbon metabolism; tetrahydrofolate interconversion.</text>
</comment>
<evidence type="ECO:0000256" key="1">
    <source>
        <dbReference type="ARBA" id="ARBA00001974"/>
    </source>
</evidence>
<gene>
    <name evidence="7" type="ORF">DTER00134_LOCUS18501</name>
</gene>
<dbReference type="UniPathway" id="UPA00193"/>
<evidence type="ECO:0000256" key="2">
    <source>
        <dbReference type="ARBA" id="ARBA00004777"/>
    </source>
</evidence>
<dbReference type="GO" id="GO:0006555">
    <property type="term" value="P:methionine metabolic process"/>
    <property type="evidence" value="ECO:0007669"/>
    <property type="project" value="InterPro"/>
</dbReference>
<sequence length="254" mass="27599">MTCKKMEPHTYMVHRHEQTFQTFTISPALPQALVIRHLADACLAFFLENCLCGTLSLMLMSMLKQTHADAAGKTEQPGTAYTRSGRAADALLLVSGSHPVRTLPGSKLLLPSSLNTLEAANHLKRVGAIAPSTQLWAVANPNVEKDASLAEQKVARGATLFLTQPPFDMDSFAAWVEDARARGVWDSARLVVGHPMISSAGNLAFWMSLSSCLGRPACQQLLRQVSTAEASNKQQAEQLCAQYNEHLVSQVIDT</sequence>
<evidence type="ECO:0000256" key="4">
    <source>
        <dbReference type="ARBA" id="ARBA00022827"/>
    </source>
</evidence>
<keyword evidence="5" id="KW-0560">Oxidoreductase</keyword>